<dbReference type="GO" id="GO:0000428">
    <property type="term" value="C:DNA-directed RNA polymerase complex"/>
    <property type="evidence" value="ECO:0007669"/>
    <property type="project" value="UniProtKB-KW"/>
</dbReference>
<evidence type="ECO:0000256" key="5">
    <source>
        <dbReference type="ARBA" id="ARBA00022695"/>
    </source>
</evidence>
<dbReference type="OMA" id="ELYIPIM"/>
<dbReference type="PANTHER" id="PTHR20856">
    <property type="entry name" value="DNA-DIRECTED RNA POLYMERASE I SUBUNIT 2"/>
    <property type="match status" value="1"/>
</dbReference>
<protein>
    <recommendedName>
        <fullName evidence="2">DNA-directed RNA polymerase</fullName>
        <ecNumber evidence="2">2.7.7.6</ecNumber>
    </recommendedName>
</protein>
<keyword evidence="6" id="KW-0804">Transcription</keyword>
<evidence type="ECO:0000256" key="6">
    <source>
        <dbReference type="ARBA" id="ARBA00023163"/>
    </source>
</evidence>
<feature type="domain" description="RNA polymerase Rpb2" evidence="8">
    <location>
        <begin position="98"/>
        <end position="217"/>
    </location>
</feature>
<keyword evidence="10" id="KW-1185">Reference proteome</keyword>
<organism evidence="9 10">
    <name type="scientific">Helianthus annuus</name>
    <name type="common">Common sunflower</name>
    <dbReference type="NCBI Taxonomy" id="4232"/>
    <lineage>
        <taxon>Eukaryota</taxon>
        <taxon>Viridiplantae</taxon>
        <taxon>Streptophyta</taxon>
        <taxon>Embryophyta</taxon>
        <taxon>Tracheophyta</taxon>
        <taxon>Spermatophyta</taxon>
        <taxon>Magnoliopsida</taxon>
        <taxon>eudicotyledons</taxon>
        <taxon>Gunneridae</taxon>
        <taxon>Pentapetalae</taxon>
        <taxon>asterids</taxon>
        <taxon>campanulids</taxon>
        <taxon>Asterales</taxon>
        <taxon>Asteraceae</taxon>
        <taxon>Asteroideae</taxon>
        <taxon>Heliantheae alliance</taxon>
        <taxon>Heliantheae</taxon>
        <taxon>Helianthus</taxon>
    </lineage>
</organism>
<keyword evidence="3 9" id="KW-0240">DNA-directed RNA polymerase</keyword>
<evidence type="ECO:0000259" key="8">
    <source>
        <dbReference type="Pfam" id="PF04561"/>
    </source>
</evidence>
<dbReference type="SUPFAM" id="SSF64484">
    <property type="entry name" value="beta and beta-prime subunits of DNA dependent RNA-polymerase"/>
    <property type="match status" value="1"/>
</dbReference>
<proteinExistence type="inferred from homology"/>
<keyword evidence="5" id="KW-0548">Nucleotidyltransferase</keyword>
<evidence type="ECO:0000256" key="7">
    <source>
        <dbReference type="ARBA" id="ARBA00048552"/>
    </source>
</evidence>
<accession>A0A251TCA1</accession>
<evidence type="ECO:0000313" key="9">
    <source>
        <dbReference type="EMBL" id="OTG08292.1"/>
    </source>
</evidence>
<comment type="similarity">
    <text evidence="1">Belongs to the RNA polymerase beta chain family.</text>
</comment>
<dbReference type="InterPro" id="IPR015712">
    <property type="entry name" value="DNA-dir_RNA_pol_su2"/>
</dbReference>
<evidence type="ECO:0000313" key="10">
    <source>
        <dbReference type="Proteomes" id="UP000215914"/>
    </source>
</evidence>
<dbReference type="InterPro" id="IPR037034">
    <property type="entry name" value="RNA_pol_Rpb2_2_sf"/>
</dbReference>
<dbReference type="STRING" id="4232.A0A251TCA1"/>
<reference evidence="10" key="1">
    <citation type="journal article" date="2017" name="Nature">
        <title>The sunflower genome provides insights into oil metabolism, flowering and Asterid evolution.</title>
        <authorList>
            <person name="Badouin H."/>
            <person name="Gouzy J."/>
            <person name="Grassa C.J."/>
            <person name="Murat F."/>
            <person name="Staton S.E."/>
            <person name="Cottret L."/>
            <person name="Lelandais-Briere C."/>
            <person name="Owens G.L."/>
            <person name="Carrere S."/>
            <person name="Mayjonade B."/>
            <person name="Legrand L."/>
            <person name="Gill N."/>
            <person name="Kane N.C."/>
            <person name="Bowers J.E."/>
            <person name="Hubner S."/>
            <person name="Bellec A."/>
            <person name="Berard A."/>
            <person name="Berges H."/>
            <person name="Blanchet N."/>
            <person name="Boniface M.C."/>
            <person name="Brunel D."/>
            <person name="Catrice O."/>
            <person name="Chaidir N."/>
            <person name="Claudel C."/>
            <person name="Donnadieu C."/>
            <person name="Faraut T."/>
            <person name="Fievet G."/>
            <person name="Helmstetter N."/>
            <person name="King M."/>
            <person name="Knapp S.J."/>
            <person name="Lai Z."/>
            <person name="Le Paslier M.C."/>
            <person name="Lippi Y."/>
            <person name="Lorenzon L."/>
            <person name="Mandel J.R."/>
            <person name="Marage G."/>
            <person name="Marchand G."/>
            <person name="Marquand E."/>
            <person name="Bret-Mestries E."/>
            <person name="Morien E."/>
            <person name="Nambeesan S."/>
            <person name="Nguyen T."/>
            <person name="Pegot-Espagnet P."/>
            <person name="Pouilly N."/>
            <person name="Raftis F."/>
            <person name="Sallet E."/>
            <person name="Schiex T."/>
            <person name="Thomas J."/>
            <person name="Vandecasteele C."/>
            <person name="Vares D."/>
            <person name="Vear F."/>
            <person name="Vautrin S."/>
            <person name="Crespi M."/>
            <person name="Mangin B."/>
            <person name="Burke J.M."/>
            <person name="Salse J."/>
            <person name="Munos S."/>
            <person name="Vincourt P."/>
            <person name="Rieseberg L.H."/>
            <person name="Langlade N.B."/>
        </authorList>
    </citation>
    <scope>NUCLEOTIDE SEQUENCE [LARGE SCALE GENOMIC DNA]</scope>
    <source>
        <strain evidence="10">cv. SF193</strain>
    </source>
</reference>
<dbReference type="Proteomes" id="UP000215914">
    <property type="component" value="Chromosome 11"/>
</dbReference>
<dbReference type="GO" id="GO:0032549">
    <property type="term" value="F:ribonucleoside binding"/>
    <property type="evidence" value="ECO:0007669"/>
    <property type="project" value="InterPro"/>
</dbReference>
<evidence type="ECO:0000256" key="3">
    <source>
        <dbReference type="ARBA" id="ARBA00022478"/>
    </source>
</evidence>
<evidence type="ECO:0000256" key="2">
    <source>
        <dbReference type="ARBA" id="ARBA00012418"/>
    </source>
</evidence>
<dbReference type="GO" id="GO:0003899">
    <property type="term" value="F:DNA-directed RNA polymerase activity"/>
    <property type="evidence" value="ECO:0007669"/>
    <property type="project" value="UniProtKB-EC"/>
</dbReference>
<dbReference type="EMBL" id="CM007900">
    <property type="protein sequence ID" value="OTG08292.1"/>
    <property type="molecule type" value="Genomic_DNA"/>
</dbReference>
<dbReference type="Gene3D" id="3.90.1110.10">
    <property type="entry name" value="RNA polymerase Rpb2, domain 2"/>
    <property type="match status" value="1"/>
</dbReference>
<evidence type="ECO:0000256" key="1">
    <source>
        <dbReference type="ARBA" id="ARBA00006835"/>
    </source>
</evidence>
<dbReference type="InParanoid" id="A0A251TCA1"/>
<gene>
    <name evidence="9" type="ORF">HannXRQ_Chr11g0340031</name>
</gene>
<keyword evidence="4" id="KW-0808">Transferase</keyword>
<dbReference type="Pfam" id="PF04561">
    <property type="entry name" value="RNA_pol_Rpb2_2"/>
    <property type="match status" value="1"/>
</dbReference>
<dbReference type="AlphaFoldDB" id="A0A251TCA1"/>
<evidence type="ECO:0000256" key="4">
    <source>
        <dbReference type="ARBA" id="ARBA00022679"/>
    </source>
</evidence>
<dbReference type="GO" id="GO:0003677">
    <property type="term" value="F:DNA binding"/>
    <property type="evidence" value="ECO:0007669"/>
    <property type="project" value="InterPro"/>
</dbReference>
<dbReference type="InterPro" id="IPR007642">
    <property type="entry name" value="RNA_pol_Rpb2_2"/>
</dbReference>
<dbReference type="Gene3D" id="3.90.1100.10">
    <property type="match status" value="1"/>
</dbReference>
<sequence>MSAIPGFNQIQFEGFCRFIDQGLAEELSKFPKIEDTNQEIDFEFFLERYQLVEPLIKERDVVYESLAYSSELYIPIMTSLGAFIVNGIYRIVINQILQSPGIYYQSELKDNGISVYTGTIISDWGGRLELEIDRKARIWVRVSRQQKLSILVLLSAMGLNIREILENVCYPELFLSFLNDKKIGSKENAILEFYQQFACVEGDAVFSESLSKDLQKKILSTKM</sequence>
<dbReference type="EC" id="2.7.7.6" evidence="2"/>
<dbReference type="GO" id="GO:0006351">
    <property type="term" value="P:DNA-templated transcription"/>
    <property type="evidence" value="ECO:0007669"/>
    <property type="project" value="InterPro"/>
</dbReference>
<name>A0A251TCA1_HELAN</name>
<comment type="catalytic activity">
    <reaction evidence="7">
        <text>RNA(n) + a ribonucleoside 5'-triphosphate = RNA(n+1) + diphosphate</text>
        <dbReference type="Rhea" id="RHEA:21248"/>
        <dbReference type="Rhea" id="RHEA-COMP:14527"/>
        <dbReference type="Rhea" id="RHEA-COMP:17342"/>
        <dbReference type="ChEBI" id="CHEBI:33019"/>
        <dbReference type="ChEBI" id="CHEBI:61557"/>
        <dbReference type="ChEBI" id="CHEBI:140395"/>
        <dbReference type="EC" id="2.7.7.6"/>
    </reaction>
</comment>